<protein>
    <recommendedName>
        <fullName evidence="3">Lipoprotein</fullName>
    </recommendedName>
</protein>
<evidence type="ECO:0008006" key="3">
    <source>
        <dbReference type="Google" id="ProtNLM"/>
    </source>
</evidence>
<name>A0ABY1GMS2_9GAMM</name>
<evidence type="ECO:0000313" key="1">
    <source>
        <dbReference type="EMBL" id="SFT80653.1"/>
    </source>
</evidence>
<dbReference type="Proteomes" id="UP000183805">
    <property type="component" value="Unassembled WGS sequence"/>
</dbReference>
<sequence length="194" mass="21915">MRKLALISTLTLTGLLSGCGPSYEYDGLYQDGNYVSAEHSVSFCTVRKGGESISWIVDQARKNTAIETSLSEVKQIDLESLRSFVLKHSLEGDLRLTLGTSIGDWKKLGYKPFEYPCLSDDNVLNFTQHVKSPYGKKTKEDITELTMSNENFEKIQEYLKTYEDVDVYGLVWEAVSGRAVDKGWVFKIKSNQTE</sequence>
<reference evidence="1 2" key="1">
    <citation type="submission" date="2016-10" db="EMBL/GenBank/DDBJ databases">
        <authorList>
            <person name="Varghese N."/>
            <person name="Submissions S."/>
        </authorList>
    </citation>
    <scope>NUCLEOTIDE SEQUENCE [LARGE SCALE GENOMIC DNA]</scope>
    <source>
        <strain evidence="1 2">CGMCC 1.8499</strain>
    </source>
</reference>
<dbReference type="RefSeq" id="WP_036967572.1">
    <property type="nucleotide sequence ID" value="NZ_FPAZ01000010.1"/>
</dbReference>
<dbReference type="PROSITE" id="PS51257">
    <property type="entry name" value="PROKAR_LIPOPROTEIN"/>
    <property type="match status" value="1"/>
</dbReference>
<proteinExistence type="predicted"/>
<dbReference type="EMBL" id="FPAZ01000010">
    <property type="protein sequence ID" value="SFT80653.1"/>
    <property type="molecule type" value="Genomic_DNA"/>
</dbReference>
<organism evidence="1 2">
    <name type="scientific">Pseudoalteromonas lipolytica</name>
    <dbReference type="NCBI Taxonomy" id="570156"/>
    <lineage>
        <taxon>Bacteria</taxon>
        <taxon>Pseudomonadati</taxon>
        <taxon>Pseudomonadota</taxon>
        <taxon>Gammaproteobacteria</taxon>
        <taxon>Alteromonadales</taxon>
        <taxon>Pseudoalteromonadaceae</taxon>
        <taxon>Pseudoalteromonas</taxon>
    </lineage>
</organism>
<evidence type="ECO:0000313" key="2">
    <source>
        <dbReference type="Proteomes" id="UP000183805"/>
    </source>
</evidence>
<keyword evidence="2" id="KW-1185">Reference proteome</keyword>
<gene>
    <name evidence="1" type="ORF">SAMN04487854_11078</name>
</gene>
<accession>A0ABY1GMS2</accession>
<comment type="caution">
    <text evidence="1">The sequence shown here is derived from an EMBL/GenBank/DDBJ whole genome shotgun (WGS) entry which is preliminary data.</text>
</comment>